<dbReference type="GO" id="GO:0016491">
    <property type="term" value="F:oxidoreductase activity"/>
    <property type="evidence" value="ECO:0007669"/>
    <property type="project" value="UniProtKB-KW"/>
</dbReference>
<dbReference type="KEGG" id="ffu:CLAFUR5_01591"/>
<feature type="domain" description="NmrA-like" evidence="3">
    <location>
        <begin position="8"/>
        <end position="141"/>
    </location>
</feature>
<dbReference type="InterPro" id="IPR051609">
    <property type="entry name" value="NmrA/Isoflavone_reductase-like"/>
</dbReference>
<dbReference type="RefSeq" id="XP_047756266.1">
    <property type="nucleotide sequence ID" value="XM_047900739.1"/>
</dbReference>
<dbReference type="Proteomes" id="UP000756132">
    <property type="component" value="Chromosome 1"/>
</dbReference>
<dbReference type="InterPro" id="IPR008030">
    <property type="entry name" value="NmrA-like"/>
</dbReference>
<evidence type="ECO:0000256" key="2">
    <source>
        <dbReference type="ARBA" id="ARBA00023002"/>
    </source>
</evidence>
<dbReference type="InterPro" id="IPR036291">
    <property type="entry name" value="NAD(P)-bd_dom_sf"/>
</dbReference>
<dbReference type="Pfam" id="PF05368">
    <property type="entry name" value="NmrA"/>
    <property type="match status" value="1"/>
</dbReference>
<dbReference type="PANTHER" id="PTHR47706:SF7">
    <property type="entry name" value="CIPA-LIKE, PUTATIVE (AFU_ORTHOLOGUE AFUA_1G01630)-RELATED"/>
    <property type="match status" value="1"/>
</dbReference>
<dbReference type="Gene3D" id="3.40.50.720">
    <property type="entry name" value="NAD(P)-binding Rossmann-like Domain"/>
    <property type="match status" value="1"/>
</dbReference>
<sequence>MSDNYLQNIATVGASGNVGASTIKHLLQINPNISITIITRESSKAMFPDSPQTTVRKGSYNDPAFLESAFQGHDLAMFTLSFEATKGQTSLIDAAAKAGVEWIIPNEYSGDGNNEKWSTGVPLVQDKIAARRQIQELAKEHAGLKYIAVATNPWTELSINSGMFGLDVPHRSATLFSDGGRFNSTSAGQVGLGIARLLSLPITSSSNPRASLQHYANTYVYLSSFSITQQDLFNSIKKATKTNDVDWKLETMSIQDRIREFKGKFEEGDFWAGAALSYCHYMGEGLGGDYESKAKDDRKVLQLKEEDLDAVVKGALAASG</sequence>
<dbReference type="SUPFAM" id="SSF51735">
    <property type="entry name" value="NAD(P)-binding Rossmann-fold domains"/>
    <property type="match status" value="1"/>
</dbReference>
<dbReference type="AlphaFoldDB" id="A0A9Q8L6S4"/>
<organism evidence="4 5">
    <name type="scientific">Passalora fulva</name>
    <name type="common">Tomato leaf mold</name>
    <name type="synonym">Cladosporium fulvum</name>
    <dbReference type="NCBI Taxonomy" id="5499"/>
    <lineage>
        <taxon>Eukaryota</taxon>
        <taxon>Fungi</taxon>
        <taxon>Dikarya</taxon>
        <taxon>Ascomycota</taxon>
        <taxon>Pezizomycotina</taxon>
        <taxon>Dothideomycetes</taxon>
        <taxon>Dothideomycetidae</taxon>
        <taxon>Mycosphaerellales</taxon>
        <taxon>Mycosphaerellaceae</taxon>
        <taxon>Fulvia</taxon>
    </lineage>
</organism>
<proteinExistence type="predicted"/>
<reference evidence="4" key="2">
    <citation type="journal article" date="2022" name="Microb. Genom.">
        <title>A chromosome-scale genome assembly of the tomato pathogen Cladosporium fulvum reveals a compartmentalized genome architecture and the presence of a dispensable chromosome.</title>
        <authorList>
            <person name="Zaccaron A.Z."/>
            <person name="Chen L.H."/>
            <person name="Samaras A."/>
            <person name="Stergiopoulos I."/>
        </authorList>
    </citation>
    <scope>NUCLEOTIDE SEQUENCE</scope>
    <source>
        <strain evidence="4">Race5_Kim</strain>
    </source>
</reference>
<protein>
    <recommendedName>
        <fullName evidence="3">NmrA-like domain-containing protein</fullName>
    </recommendedName>
</protein>
<dbReference type="EMBL" id="CP090163">
    <property type="protein sequence ID" value="UJO11900.1"/>
    <property type="molecule type" value="Genomic_DNA"/>
</dbReference>
<evidence type="ECO:0000256" key="1">
    <source>
        <dbReference type="ARBA" id="ARBA00022857"/>
    </source>
</evidence>
<name>A0A9Q8L6S4_PASFU</name>
<evidence type="ECO:0000313" key="5">
    <source>
        <dbReference type="Proteomes" id="UP000756132"/>
    </source>
</evidence>
<keyword evidence="5" id="KW-1185">Reference proteome</keyword>
<dbReference type="PANTHER" id="PTHR47706">
    <property type="entry name" value="NMRA-LIKE FAMILY PROTEIN"/>
    <property type="match status" value="1"/>
</dbReference>
<dbReference type="GeneID" id="71981469"/>
<dbReference type="OrthoDB" id="419598at2759"/>
<reference evidence="4" key="1">
    <citation type="submission" date="2021-12" db="EMBL/GenBank/DDBJ databases">
        <authorList>
            <person name="Zaccaron A."/>
            <person name="Stergiopoulos I."/>
        </authorList>
    </citation>
    <scope>NUCLEOTIDE SEQUENCE</scope>
    <source>
        <strain evidence="4">Race5_Kim</strain>
    </source>
</reference>
<evidence type="ECO:0000313" key="4">
    <source>
        <dbReference type="EMBL" id="UJO11900.1"/>
    </source>
</evidence>
<evidence type="ECO:0000259" key="3">
    <source>
        <dbReference type="Pfam" id="PF05368"/>
    </source>
</evidence>
<gene>
    <name evidence="4" type="ORF">CLAFUR5_01591</name>
</gene>
<accession>A0A9Q8L6S4</accession>
<dbReference type="OMA" id="VPCEFGS"/>
<keyword evidence="1" id="KW-0521">NADP</keyword>
<keyword evidence="2" id="KW-0560">Oxidoreductase</keyword>